<comment type="cofactor">
    <cofactor evidence="2">
        <name>Mg(2+)</name>
        <dbReference type="ChEBI" id="CHEBI:18420"/>
    </cofactor>
</comment>
<evidence type="ECO:0000256" key="9">
    <source>
        <dbReference type="ARBA" id="ARBA00022759"/>
    </source>
</evidence>
<dbReference type="InterPro" id="IPR036397">
    <property type="entry name" value="RNaseH_sf"/>
</dbReference>
<feature type="compositionally biased region" description="Basic residues" evidence="14">
    <location>
        <begin position="338"/>
        <end position="348"/>
    </location>
</feature>
<feature type="compositionally biased region" description="Gly residues" evidence="14">
    <location>
        <begin position="328"/>
        <end position="337"/>
    </location>
</feature>
<dbReference type="EC" id="3.1.26.4" evidence="13"/>
<dbReference type="InterPro" id="IPR012337">
    <property type="entry name" value="RNaseH-like_sf"/>
</dbReference>
<evidence type="ECO:0000256" key="12">
    <source>
        <dbReference type="PROSITE-ProRule" id="PRU01319"/>
    </source>
</evidence>
<dbReference type="AlphaFoldDB" id="A0A2P6V851"/>
<dbReference type="PANTHER" id="PTHR10954:SF23">
    <property type="entry name" value="RIBONUCLEASE"/>
    <property type="match status" value="1"/>
</dbReference>
<name>A0A2P6V851_9CHLO</name>
<proteinExistence type="inferred from homology"/>
<comment type="caution">
    <text evidence="16">The sequence shown here is derived from an EMBL/GenBank/DDBJ whole genome shotgun (WGS) entry which is preliminary data.</text>
</comment>
<dbReference type="InterPro" id="IPR022898">
    <property type="entry name" value="RNase_HII"/>
</dbReference>
<keyword evidence="8 12" id="KW-0479">Metal-binding</keyword>
<dbReference type="CDD" id="cd07182">
    <property type="entry name" value="RNase_HII_bacteria_HII_like"/>
    <property type="match status" value="1"/>
</dbReference>
<dbReference type="Gene3D" id="3.30.420.10">
    <property type="entry name" value="Ribonuclease H-like superfamily/Ribonuclease H"/>
    <property type="match status" value="1"/>
</dbReference>
<feature type="binding site" evidence="12">
    <location>
        <position position="211"/>
    </location>
    <ligand>
        <name>a divalent metal cation</name>
        <dbReference type="ChEBI" id="CHEBI:60240"/>
    </ligand>
</feature>
<dbReference type="STRING" id="554055.A0A2P6V851"/>
<evidence type="ECO:0000256" key="5">
    <source>
        <dbReference type="ARBA" id="ARBA00007383"/>
    </source>
</evidence>
<dbReference type="GO" id="GO:0046872">
    <property type="term" value="F:metal ion binding"/>
    <property type="evidence" value="ECO:0007669"/>
    <property type="project" value="UniProtKB-KW"/>
</dbReference>
<evidence type="ECO:0000256" key="7">
    <source>
        <dbReference type="ARBA" id="ARBA00022722"/>
    </source>
</evidence>
<feature type="compositionally biased region" description="Low complexity" evidence="14">
    <location>
        <begin position="1"/>
        <end position="30"/>
    </location>
</feature>
<evidence type="ECO:0000313" key="16">
    <source>
        <dbReference type="EMBL" id="PSC70258.1"/>
    </source>
</evidence>
<protein>
    <recommendedName>
        <fullName evidence="13">Ribonuclease</fullName>
        <ecNumber evidence="13">3.1.26.4</ecNumber>
    </recommendedName>
</protein>
<keyword evidence="6" id="KW-0963">Cytoplasm</keyword>
<evidence type="ECO:0000256" key="10">
    <source>
        <dbReference type="ARBA" id="ARBA00022801"/>
    </source>
</evidence>
<keyword evidence="9 12" id="KW-0255">Endonuclease</keyword>
<evidence type="ECO:0000256" key="4">
    <source>
        <dbReference type="ARBA" id="ARBA00004496"/>
    </source>
</evidence>
<dbReference type="SUPFAM" id="SSF53098">
    <property type="entry name" value="Ribonuclease H-like"/>
    <property type="match status" value="1"/>
</dbReference>
<feature type="region of interest" description="Disordered" evidence="14">
    <location>
        <begin position="301"/>
        <end position="348"/>
    </location>
</feature>
<dbReference type="InterPro" id="IPR024567">
    <property type="entry name" value="RNase_HII/HIII_dom"/>
</dbReference>
<comment type="similarity">
    <text evidence="5 13">Belongs to the RNase HII family.</text>
</comment>
<dbReference type="HAMAP" id="MF_00052_B">
    <property type="entry name" value="RNase_HII_B"/>
    <property type="match status" value="1"/>
</dbReference>
<feature type="binding site" evidence="12">
    <location>
        <position position="119"/>
    </location>
    <ligand>
        <name>a divalent metal cation</name>
        <dbReference type="ChEBI" id="CHEBI:60240"/>
    </ligand>
</feature>
<dbReference type="PROSITE" id="PS51975">
    <property type="entry name" value="RNASE_H_2"/>
    <property type="match status" value="1"/>
</dbReference>
<gene>
    <name evidence="16" type="ORF">C2E20_6332</name>
</gene>
<dbReference type="Pfam" id="PF01351">
    <property type="entry name" value="RNase_HII"/>
    <property type="match status" value="1"/>
</dbReference>
<dbReference type="FunFam" id="3.30.420.10:FF:000006">
    <property type="entry name" value="Ribonuclease HII"/>
    <property type="match status" value="1"/>
</dbReference>
<keyword evidence="11" id="KW-0464">Manganese</keyword>
<keyword evidence="10 12" id="KW-0378">Hydrolase</keyword>
<evidence type="ECO:0000256" key="1">
    <source>
        <dbReference type="ARBA" id="ARBA00000077"/>
    </source>
</evidence>
<accession>A0A2P6V851</accession>
<feature type="domain" description="RNase H type-2" evidence="15">
    <location>
        <begin position="112"/>
        <end position="304"/>
    </location>
</feature>
<dbReference type="GO" id="GO:0006298">
    <property type="term" value="P:mismatch repair"/>
    <property type="evidence" value="ECO:0007669"/>
    <property type="project" value="TreeGrafter"/>
</dbReference>
<dbReference type="EMBL" id="LHPF02000021">
    <property type="protein sequence ID" value="PSC70258.1"/>
    <property type="molecule type" value="Genomic_DNA"/>
</dbReference>
<feature type="compositionally biased region" description="Low complexity" evidence="14">
    <location>
        <begin position="62"/>
        <end position="81"/>
    </location>
</feature>
<evidence type="ECO:0000256" key="6">
    <source>
        <dbReference type="ARBA" id="ARBA00022490"/>
    </source>
</evidence>
<sequence length="348" mass="35893">MSAAAAPARRGSRSAARAAAAGSSGAEPAADPLVVVATEQPRKRPRRAAAAAAAAILEAEGSTDGDTASPAADAGTATAAPQRKGPGRPKQAKLPSTASREFEEELWAQGYKLVAGVDEAGRGPLAGPVVAAACVVPPHVSIVGIDDSKKLSAEQREALYEQLTGHPDILWAAQVVDAGEIDTINILQAALKAMEGAAGALAQRPDFVLVDGNRLPKGLDPERSRTLVKGDSRCFCIAAASVIAKVTRDRIMEQYHEQWPQYNFAGHKGYCVPEHVEAVRKHGPCPVHRRTFAPIKHWFPLEPADGDDDGGKKAGKGAKKAAAAAGQEAGGGAAKGGRGSRRAGKAAA</sequence>
<dbReference type="PANTHER" id="PTHR10954">
    <property type="entry name" value="RIBONUCLEASE H2 SUBUNIT A"/>
    <property type="match status" value="1"/>
</dbReference>
<evidence type="ECO:0000256" key="8">
    <source>
        <dbReference type="ARBA" id="ARBA00022723"/>
    </source>
</evidence>
<dbReference type="GO" id="GO:0003723">
    <property type="term" value="F:RNA binding"/>
    <property type="evidence" value="ECO:0007669"/>
    <property type="project" value="UniProtKB-UniRule"/>
</dbReference>
<feature type="region of interest" description="Disordered" evidence="14">
    <location>
        <begin position="1"/>
        <end position="98"/>
    </location>
</feature>
<evidence type="ECO:0000256" key="14">
    <source>
        <dbReference type="SAM" id="MobiDB-lite"/>
    </source>
</evidence>
<keyword evidence="17" id="KW-1185">Reference proteome</keyword>
<dbReference type="NCBIfam" id="NF000595">
    <property type="entry name" value="PRK00015.1-3"/>
    <property type="match status" value="1"/>
</dbReference>
<evidence type="ECO:0000313" key="17">
    <source>
        <dbReference type="Proteomes" id="UP000239649"/>
    </source>
</evidence>
<dbReference type="OrthoDB" id="7462577at2759"/>
<evidence type="ECO:0000259" key="15">
    <source>
        <dbReference type="PROSITE" id="PS51975"/>
    </source>
</evidence>
<organism evidence="16 17">
    <name type="scientific">Micractinium conductrix</name>
    <dbReference type="NCBI Taxonomy" id="554055"/>
    <lineage>
        <taxon>Eukaryota</taxon>
        <taxon>Viridiplantae</taxon>
        <taxon>Chlorophyta</taxon>
        <taxon>core chlorophytes</taxon>
        <taxon>Trebouxiophyceae</taxon>
        <taxon>Chlorellales</taxon>
        <taxon>Chlorellaceae</taxon>
        <taxon>Chlorella clade</taxon>
        <taxon>Micractinium</taxon>
    </lineage>
</organism>
<comment type="subcellular location">
    <subcellularLocation>
        <location evidence="4">Cytoplasm</location>
    </subcellularLocation>
</comment>
<comment type="function">
    <text evidence="3 13">Endonuclease that specifically degrades the RNA of RNA-DNA hybrids.</text>
</comment>
<dbReference type="GO" id="GO:0005737">
    <property type="term" value="C:cytoplasm"/>
    <property type="evidence" value="ECO:0007669"/>
    <property type="project" value="UniProtKB-SubCell"/>
</dbReference>
<dbReference type="NCBIfam" id="NF000594">
    <property type="entry name" value="PRK00015.1-1"/>
    <property type="match status" value="1"/>
</dbReference>
<evidence type="ECO:0000256" key="3">
    <source>
        <dbReference type="ARBA" id="ARBA00004065"/>
    </source>
</evidence>
<comment type="cofactor">
    <cofactor evidence="12">
        <name>Mn(2+)</name>
        <dbReference type="ChEBI" id="CHEBI:29035"/>
    </cofactor>
    <cofactor evidence="12">
        <name>Mg(2+)</name>
        <dbReference type="ChEBI" id="CHEBI:18420"/>
    </cofactor>
    <text evidence="12">Manganese or magnesium. Binds 1 divalent metal ion per monomer in the absence of substrate. May bind a second metal ion after substrate binding.</text>
</comment>
<dbReference type="GO" id="GO:0043137">
    <property type="term" value="P:DNA replication, removal of RNA primer"/>
    <property type="evidence" value="ECO:0007669"/>
    <property type="project" value="TreeGrafter"/>
</dbReference>
<dbReference type="InterPro" id="IPR001352">
    <property type="entry name" value="RNase_HII/HIII"/>
</dbReference>
<feature type="binding site" evidence="12">
    <location>
        <position position="118"/>
    </location>
    <ligand>
        <name>a divalent metal cation</name>
        <dbReference type="ChEBI" id="CHEBI:60240"/>
    </ligand>
</feature>
<evidence type="ECO:0000256" key="2">
    <source>
        <dbReference type="ARBA" id="ARBA00001946"/>
    </source>
</evidence>
<evidence type="ECO:0000256" key="11">
    <source>
        <dbReference type="ARBA" id="ARBA00023211"/>
    </source>
</evidence>
<reference evidence="16 17" key="1">
    <citation type="journal article" date="2018" name="Plant J.">
        <title>Genome sequences of Chlorella sorokiniana UTEX 1602 and Micractinium conductrix SAG 241.80: implications to maltose excretion by a green alga.</title>
        <authorList>
            <person name="Arriola M.B."/>
            <person name="Velmurugan N."/>
            <person name="Zhang Y."/>
            <person name="Plunkett M.H."/>
            <person name="Hondzo H."/>
            <person name="Barney B.M."/>
        </authorList>
    </citation>
    <scope>NUCLEOTIDE SEQUENCE [LARGE SCALE GENOMIC DNA]</scope>
    <source>
        <strain evidence="16 17">SAG 241.80</strain>
    </source>
</reference>
<comment type="catalytic activity">
    <reaction evidence="1 12 13">
        <text>Endonucleolytic cleavage to 5'-phosphomonoester.</text>
        <dbReference type="EC" id="3.1.26.4"/>
    </reaction>
</comment>
<evidence type="ECO:0000256" key="13">
    <source>
        <dbReference type="RuleBase" id="RU003515"/>
    </source>
</evidence>
<keyword evidence="7 12" id="KW-0540">Nuclease</keyword>
<dbReference type="GO" id="GO:0004523">
    <property type="term" value="F:RNA-DNA hybrid ribonuclease activity"/>
    <property type="evidence" value="ECO:0007669"/>
    <property type="project" value="UniProtKB-UniRule"/>
</dbReference>
<dbReference type="Proteomes" id="UP000239649">
    <property type="component" value="Unassembled WGS sequence"/>
</dbReference>
<dbReference type="GO" id="GO:0032299">
    <property type="term" value="C:ribonuclease H2 complex"/>
    <property type="evidence" value="ECO:0007669"/>
    <property type="project" value="TreeGrafter"/>
</dbReference>